<dbReference type="Proteomes" id="UP000332933">
    <property type="component" value="Unassembled WGS sequence"/>
</dbReference>
<dbReference type="EMBL" id="CAADRA010007477">
    <property type="protein sequence ID" value="VFU01415.1"/>
    <property type="molecule type" value="Genomic_DNA"/>
</dbReference>
<feature type="transmembrane region" description="Helical" evidence="1">
    <location>
        <begin position="1533"/>
        <end position="1555"/>
    </location>
</feature>
<protein>
    <submittedName>
        <fullName evidence="3">Aste57867_24780 protein</fullName>
    </submittedName>
</protein>
<evidence type="ECO:0000313" key="2">
    <source>
        <dbReference type="EMBL" id="KAF0683092.1"/>
    </source>
</evidence>
<proteinExistence type="predicted"/>
<feature type="transmembrane region" description="Helical" evidence="1">
    <location>
        <begin position="896"/>
        <end position="918"/>
    </location>
</feature>
<evidence type="ECO:0000256" key="1">
    <source>
        <dbReference type="SAM" id="Phobius"/>
    </source>
</evidence>
<dbReference type="OrthoDB" id="79231at2759"/>
<dbReference type="EMBL" id="VJMH01007451">
    <property type="protein sequence ID" value="KAF0683092.1"/>
    <property type="molecule type" value="Genomic_DNA"/>
</dbReference>
<name>A0A485LRB9_9STRA</name>
<keyword evidence="1" id="KW-1133">Transmembrane helix</keyword>
<feature type="transmembrane region" description="Helical" evidence="1">
    <location>
        <begin position="688"/>
        <end position="706"/>
    </location>
</feature>
<evidence type="ECO:0000313" key="4">
    <source>
        <dbReference type="Proteomes" id="UP000332933"/>
    </source>
</evidence>
<feature type="transmembrane region" description="Helical" evidence="1">
    <location>
        <begin position="31"/>
        <end position="55"/>
    </location>
</feature>
<feature type="transmembrane region" description="Helical" evidence="1">
    <location>
        <begin position="648"/>
        <end position="668"/>
    </location>
</feature>
<evidence type="ECO:0000313" key="3">
    <source>
        <dbReference type="EMBL" id="VFU01415.1"/>
    </source>
</evidence>
<reference evidence="3 4" key="1">
    <citation type="submission" date="2019-03" db="EMBL/GenBank/DDBJ databases">
        <authorList>
            <person name="Gaulin E."/>
            <person name="Dumas B."/>
        </authorList>
    </citation>
    <scope>NUCLEOTIDE SEQUENCE [LARGE SCALE GENOMIC DNA]</scope>
    <source>
        <strain evidence="3">CBS 568.67</strain>
    </source>
</reference>
<feature type="transmembrane region" description="Helical" evidence="1">
    <location>
        <begin position="1491"/>
        <end position="1512"/>
    </location>
</feature>
<sequence>MSVYPATLDIPHRPHDALLPSRLVALLRCDWIPFHVLLVAGLAYLVGTLTCSLWYCTLLAPSMTNDLYWPHYNTTGYQVILIDLLNVQLQTIAHGAVDLLAADMALPKSYADISTAATLFQSNYARRVLYSDMTSLPHAIVGMRNTEPHLISSAYGQYCWVDLAKRWDIAHSDARARRCLERYADNAANYLEFVARNVDWAAFLEVYHNSWDIVIGLAVASSAEGRQWLADRPAYAIQLPVDDEVSFLQTYNVTRYQLQWQNDVQMGHTESVVLCNVLDVEYMLPLKAMDHVWGPWTSVNMYWNFRNDLITLADFNLSLVRDATNDFRTAMGFDYSKLMGLADANGNFIQQIGAFFNAVGPFGCVDLLFVELPPTLASFYTAFSNAMRLSSPSSLAAFETLPSFSLTPWPHVFGDPGLTFFGGNLLCLFNRATPFPQSQFAFDDLCVETLPFTIEATAKSIVFALLASGATTIESVCAMQVSPDCVETLRQVYLWTRMDPLSNVAALQTLRFQAAREVPPIQFTQYGQTNDSEWVLLEQPLLTSDPNWAFYGWLTLFDWAEGRREVVAIDGDVSTVVVMSEPFPLLTVPVNASSQSVSGPQMLAFLVFYVVVVSLLVGLLLVVYAVCTYPRIDGRHLFVFNRVALMVWVGRPLLFVRGLTAVLLLGSAQTQLVATATGYSKFVATPRAVWTTCLLASEATWIVYTVSDALTPWTGRRTRLVAPMASLTAWLVTVVLESTTPVVLSATLDRVCTTKNVQEYLFCHSGFVTVGSWRRVMTLALVDGIALVAGWLLGACATRWPAQTLPEAPWRLHGSAAVLLQEPTMNLCESFELDEVASAMTGLIAFQRRGITYVFDIKLWLVHRQTNQLPRHMLSTKDEHVSTEVAAVTSKWVSRLAVLGGFAYVLASCVGSVSYIAVSTVNFANDFYWATFNLTGHHIALANWYHQQLGLGRSTLSRLRLDDPKWSTIDVNYSDSTLQIALSSPWYGASLQFEILSDMRMSIQGLRRSDGCQAPWIFSQYCWVDFDRRWPMAVTAARQDRCQAGTSNGALYLEAVLRNTDWDAFHRCWAPAFDVAFGNELRSSVDGLAWLAQTRTNQDSIDAEVATWTRAGLSHYTVQWQTFKFPGLVNTYAIENAFGVGYPLTLSHSNGSYAIAAQTSFKMYWGLANDLWAVTANSTTVIGHSLIRTSATFAFRNASMVSVMAQTLTLSLPLNEAFALVQDLIGPFGSIDEKHVPCPEAVRPFLALGIDLIRTTNAQSVLAGDTYVDIAPLFLSTHFAIPSKALQLSTWKTFGGSILCQDFGGSLLAQGFLQLTSRQFPCGQSIYFLSEPSKDNVLVAVLATGLEPMAVPLVCAHDTAPSKCLDGFLGPSVAYVHSFVPPQVIGSMAAMAASAAVDIIALQPALMQYASETSTQPLHMLLFPLLDPTDPTFDFWSWLYVLEWATGAREVVSFEGDVGSVHLVTEWTPPTHQHIVATELPTTITTLALAGVQYVTAVMLGISTLALVYVGASGGNVEPRNLFKHNRVGAIVWVGRPLLVLRGVTALCLLSTATLELTYAQDTRRSGFEVPALPWYKTILGAGEAAWLVYICNDVAMVCIEARYTTVYTTVASSLVWLTVAVLTLLRPVDHEATIDLQCRIDEMDLQLCCGSGIVTIGHVTRLYELMGIIGLANVLGYVVARAYVKAAAIDDDDDTHPFPLISAGALHLFHRSKWMHAKNIYCIDPASALLNGMVSLRLGSTIHVLDIKVWRHMTFEALDHIDRRLKATIPLGRYE</sequence>
<keyword evidence="4" id="KW-1185">Reference proteome</keyword>
<gene>
    <name evidence="3" type="primary">Aste57867_24780</name>
    <name evidence="2" type="ORF">As57867_024702</name>
    <name evidence="3" type="ORF">ASTE57867_24780</name>
</gene>
<keyword evidence="1" id="KW-0472">Membrane</keyword>
<accession>A0A485LRB9</accession>
<feature type="transmembrane region" description="Helical" evidence="1">
    <location>
        <begin position="776"/>
        <end position="797"/>
    </location>
</feature>
<reference evidence="2" key="2">
    <citation type="submission" date="2019-06" db="EMBL/GenBank/DDBJ databases">
        <title>Genomics analysis of Aphanomyces spp. identifies a new class of oomycete effector associated with host adaptation.</title>
        <authorList>
            <person name="Gaulin E."/>
        </authorList>
    </citation>
    <scope>NUCLEOTIDE SEQUENCE</scope>
    <source>
        <strain evidence="2">CBS 578.67</strain>
    </source>
</reference>
<feature type="transmembrane region" description="Helical" evidence="1">
    <location>
        <begin position="1575"/>
        <end position="1593"/>
    </location>
</feature>
<feature type="transmembrane region" description="Helical" evidence="1">
    <location>
        <begin position="602"/>
        <end position="627"/>
    </location>
</feature>
<keyword evidence="1" id="KW-0812">Transmembrane</keyword>
<organism evidence="3 4">
    <name type="scientific">Aphanomyces stellatus</name>
    <dbReference type="NCBI Taxonomy" id="120398"/>
    <lineage>
        <taxon>Eukaryota</taxon>
        <taxon>Sar</taxon>
        <taxon>Stramenopiles</taxon>
        <taxon>Oomycota</taxon>
        <taxon>Saprolegniomycetes</taxon>
        <taxon>Saprolegniales</taxon>
        <taxon>Verrucalvaceae</taxon>
        <taxon>Aphanomyces</taxon>
    </lineage>
</organism>
<feature type="transmembrane region" description="Helical" evidence="1">
    <location>
        <begin position="1605"/>
        <end position="1626"/>
    </location>
</feature>